<dbReference type="EMBL" id="ABEU02000014">
    <property type="protein sequence ID" value="PNR41076.1"/>
    <property type="molecule type" value="Genomic_DNA"/>
</dbReference>
<dbReference type="AlphaFoldDB" id="A0A2K1JIE6"/>
<accession>A0A2K1JIE6</accession>
<keyword evidence="3" id="KW-1185">Reference proteome</keyword>
<sequence>MVSHLGDSLSRRRKRVCATWQGSGLDMVSHQQSRTVCSLVLKSSIARALENAGCMLVNLGLCKSLTVDTTLKVEPL</sequence>
<dbReference type="InParanoid" id="A0A2K1JIE6"/>
<name>A0A2K1JIE6_PHYPA</name>
<reference evidence="2" key="3">
    <citation type="submission" date="2020-12" db="UniProtKB">
        <authorList>
            <consortium name="EnsemblPlants"/>
        </authorList>
    </citation>
    <scope>IDENTIFICATION</scope>
</reference>
<proteinExistence type="predicted"/>
<reference evidence="1 3" key="2">
    <citation type="journal article" date="2018" name="Plant J.">
        <title>The Physcomitrella patens chromosome-scale assembly reveals moss genome structure and evolution.</title>
        <authorList>
            <person name="Lang D."/>
            <person name="Ullrich K.K."/>
            <person name="Murat F."/>
            <person name="Fuchs J."/>
            <person name="Jenkins J."/>
            <person name="Haas F.B."/>
            <person name="Piednoel M."/>
            <person name="Gundlach H."/>
            <person name="Van Bel M."/>
            <person name="Meyberg R."/>
            <person name="Vives C."/>
            <person name="Morata J."/>
            <person name="Symeonidi A."/>
            <person name="Hiss M."/>
            <person name="Muchero W."/>
            <person name="Kamisugi Y."/>
            <person name="Saleh O."/>
            <person name="Blanc G."/>
            <person name="Decker E.L."/>
            <person name="van Gessel N."/>
            <person name="Grimwood J."/>
            <person name="Hayes R.D."/>
            <person name="Graham S.W."/>
            <person name="Gunter L.E."/>
            <person name="McDaniel S.F."/>
            <person name="Hoernstein S.N.W."/>
            <person name="Larsson A."/>
            <person name="Li F.W."/>
            <person name="Perroud P.F."/>
            <person name="Phillips J."/>
            <person name="Ranjan P."/>
            <person name="Rokshar D.S."/>
            <person name="Rothfels C.J."/>
            <person name="Schneider L."/>
            <person name="Shu S."/>
            <person name="Stevenson D.W."/>
            <person name="Thummler F."/>
            <person name="Tillich M."/>
            <person name="Villarreal Aguilar J.C."/>
            <person name="Widiez T."/>
            <person name="Wong G.K."/>
            <person name="Wymore A."/>
            <person name="Zhang Y."/>
            <person name="Zimmer A.D."/>
            <person name="Quatrano R.S."/>
            <person name="Mayer K.F.X."/>
            <person name="Goodstein D."/>
            <person name="Casacuberta J.M."/>
            <person name="Vandepoele K."/>
            <person name="Reski R."/>
            <person name="Cuming A.C."/>
            <person name="Tuskan G.A."/>
            <person name="Maumus F."/>
            <person name="Salse J."/>
            <person name="Schmutz J."/>
            <person name="Rensing S.A."/>
        </authorList>
    </citation>
    <scope>NUCLEOTIDE SEQUENCE [LARGE SCALE GENOMIC DNA]</scope>
    <source>
        <strain evidence="2 3">cv. Gransden 2004</strain>
    </source>
</reference>
<evidence type="ECO:0000313" key="1">
    <source>
        <dbReference type="EMBL" id="PNR41076.1"/>
    </source>
</evidence>
<dbReference type="Proteomes" id="UP000006727">
    <property type="component" value="Chromosome 14"/>
</dbReference>
<gene>
    <name evidence="1" type="ORF">PHYPA_018479</name>
</gene>
<protein>
    <submittedName>
        <fullName evidence="1 2">Uncharacterized protein</fullName>
    </submittedName>
</protein>
<dbReference type="EnsemblPlants" id="Pp3c14_13663V3.1">
    <property type="protein sequence ID" value="PAC:32962125.CDS.1"/>
    <property type="gene ID" value="Pp3c14_13663"/>
</dbReference>
<reference evidence="1 3" key="1">
    <citation type="journal article" date="2008" name="Science">
        <title>The Physcomitrella genome reveals evolutionary insights into the conquest of land by plants.</title>
        <authorList>
            <person name="Rensing S."/>
            <person name="Lang D."/>
            <person name="Zimmer A."/>
            <person name="Terry A."/>
            <person name="Salamov A."/>
            <person name="Shapiro H."/>
            <person name="Nishiyama T."/>
            <person name="Perroud P.-F."/>
            <person name="Lindquist E."/>
            <person name="Kamisugi Y."/>
            <person name="Tanahashi T."/>
            <person name="Sakakibara K."/>
            <person name="Fujita T."/>
            <person name="Oishi K."/>
            <person name="Shin-I T."/>
            <person name="Kuroki Y."/>
            <person name="Toyoda A."/>
            <person name="Suzuki Y."/>
            <person name="Hashimoto A."/>
            <person name="Yamaguchi K."/>
            <person name="Sugano A."/>
            <person name="Kohara Y."/>
            <person name="Fujiyama A."/>
            <person name="Anterola A."/>
            <person name="Aoki S."/>
            <person name="Ashton N."/>
            <person name="Barbazuk W.B."/>
            <person name="Barker E."/>
            <person name="Bennetzen J."/>
            <person name="Bezanilla M."/>
            <person name="Blankenship R."/>
            <person name="Cho S.H."/>
            <person name="Dutcher S."/>
            <person name="Estelle M."/>
            <person name="Fawcett J.A."/>
            <person name="Gundlach H."/>
            <person name="Hanada K."/>
            <person name="Heyl A."/>
            <person name="Hicks K.A."/>
            <person name="Hugh J."/>
            <person name="Lohr M."/>
            <person name="Mayer K."/>
            <person name="Melkozernov A."/>
            <person name="Murata T."/>
            <person name="Nelson D."/>
            <person name="Pils B."/>
            <person name="Prigge M."/>
            <person name="Reiss B."/>
            <person name="Renner T."/>
            <person name="Rombauts S."/>
            <person name="Rushton P."/>
            <person name="Sanderfoot A."/>
            <person name="Schween G."/>
            <person name="Shiu S.-H."/>
            <person name="Stueber K."/>
            <person name="Theodoulou F.L."/>
            <person name="Tu H."/>
            <person name="Van de Peer Y."/>
            <person name="Verrier P.J."/>
            <person name="Waters E."/>
            <person name="Wood A."/>
            <person name="Yang L."/>
            <person name="Cove D."/>
            <person name="Cuming A."/>
            <person name="Hasebe M."/>
            <person name="Lucas S."/>
            <person name="Mishler D.B."/>
            <person name="Reski R."/>
            <person name="Grigoriev I."/>
            <person name="Quatrano R.S."/>
            <person name="Boore J.L."/>
        </authorList>
    </citation>
    <scope>NUCLEOTIDE SEQUENCE [LARGE SCALE GENOMIC DNA]</scope>
    <source>
        <strain evidence="2 3">cv. Gransden 2004</strain>
    </source>
</reference>
<dbReference type="Gramene" id="Pp3c14_13663V3.1">
    <property type="protein sequence ID" value="PAC:32962125.CDS.1"/>
    <property type="gene ID" value="Pp3c14_13663"/>
</dbReference>
<organism evidence="1">
    <name type="scientific">Physcomitrium patens</name>
    <name type="common">Spreading-leaved earth moss</name>
    <name type="synonym">Physcomitrella patens</name>
    <dbReference type="NCBI Taxonomy" id="3218"/>
    <lineage>
        <taxon>Eukaryota</taxon>
        <taxon>Viridiplantae</taxon>
        <taxon>Streptophyta</taxon>
        <taxon>Embryophyta</taxon>
        <taxon>Bryophyta</taxon>
        <taxon>Bryophytina</taxon>
        <taxon>Bryopsida</taxon>
        <taxon>Funariidae</taxon>
        <taxon>Funariales</taxon>
        <taxon>Funariaceae</taxon>
        <taxon>Physcomitrium</taxon>
    </lineage>
</organism>
<evidence type="ECO:0000313" key="3">
    <source>
        <dbReference type="Proteomes" id="UP000006727"/>
    </source>
</evidence>
<evidence type="ECO:0000313" key="2">
    <source>
        <dbReference type="EnsemblPlants" id="PAC:32962125.CDS.1"/>
    </source>
</evidence>